<dbReference type="Proteomes" id="UP000198771">
    <property type="component" value="Unassembled WGS sequence"/>
</dbReference>
<dbReference type="InterPro" id="IPR017896">
    <property type="entry name" value="4Fe4S_Fe-S-bd"/>
</dbReference>
<evidence type="ECO:0000256" key="2">
    <source>
        <dbReference type="ARBA" id="ARBA00023004"/>
    </source>
</evidence>
<reference evidence="5 6" key="1">
    <citation type="submission" date="2016-10" db="EMBL/GenBank/DDBJ databases">
        <authorList>
            <person name="de Groot N.N."/>
        </authorList>
    </citation>
    <scope>NUCLEOTIDE SEQUENCE [LARGE SCALE GENOMIC DNA]</scope>
    <source>
        <strain evidence="5 6">ASO4-2</strain>
    </source>
</reference>
<evidence type="ECO:0000313" key="6">
    <source>
        <dbReference type="Proteomes" id="UP000198771"/>
    </source>
</evidence>
<dbReference type="PROSITE" id="PS00198">
    <property type="entry name" value="4FE4S_FER_1"/>
    <property type="match status" value="1"/>
</dbReference>
<dbReference type="Pfam" id="PF13370">
    <property type="entry name" value="Fer4_13"/>
    <property type="match status" value="1"/>
</dbReference>
<proteinExistence type="predicted"/>
<accession>A0A1G6CAL1</accession>
<evidence type="ECO:0000259" key="4">
    <source>
        <dbReference type="PROSITE" id="PS51379"/>
    </source>
</evidence>
<sequence length="76" mass="8576">MTNTKQSTNKADLELDLEHCSGCQACLEMCPEVFGWDDNLDKPVLKESSGPRDQVLQVAAFCPMDCIRVAGWKRDW</sequence>
<dbReference type="GO" id="GO:0046872">
    <property type="term" value="F:metal ion binding"/>
    <property type="evidence" value="ECO:0007669"/>
    <property type="project" value="UniProtKB-KW"/>
</dbReference>
<dbReference type="STRING" id="617002.SAMN05660653_01446"/>
<evidence type="ECO:0000313" key="5">
    <source>
        <dbReference type="EMBL" id="SDB29929.1"/>
    </source>
</evidence>
<keyword evidence="1" id="KW-0479">Metal-binding</keyword>
<keyword evidence="2" id="KW-0408">Iron</keyword>
<keyword evidence="3" id="KW-0411">Iron-sulfur</keyword>
<keyword evidence="6" id="KW-1185">Reference proteome</keyword>
<feature type="domain" description="4Fe-4S ferredoxin-type" evidence="4">
    <location>
        <begin position="11"/>
        <end position="39"/>
    </location>
</feature>
<dbReference type="GO" id="GO:0051536">
    <property type="term" value="F:iron-sulfur cluster binding"/>
    <property type="evidence" value="ECO:0007669"/>
    <property type="project" value="UniProtKB-KW"/>
</dbReference>
<name>A0A1G6CAL1_9BACT</name>
<dbReference type="EMBL" id="FMXO01000007">
    <property type="protein sequence ID" value="SDB29929.1"/>
    <property type="molecule type" value="Genomic_DNA"/>
</dbReference>
<dbReference type="SUPFAM" id="SSF54862">
    <property type="entry name" value="4Fe-4S ferredoxins"/>
    <property type="match status" value="1"/>
</dbReference>
<evidence type="ECO:0000256" key="3">
    <source>
        <dbReference type="ARBA" id="ARBA00023014"/>
    </source>
</evidence>
<evidence type="ECO:0000256" key="1">
    <source>
        <dbReference type="ARBA" id="ARBA00022723"/>
    </source>
</evidence>
<gene>
    <name evidence="5" type="ORF">SAMN05660653_01446</name>
</gene>
<dbReference type="RefSeq" id="WP_092119323.1">
    <property type="nucleotide sequence ID" value="NZ_FMXO01000007.1"/>
</dbReference>
<dbReference type="PROSITE" id="PS51379">
    <property type="entry name" value="4FE4S_FER_2"/>
    <property type="match status" value="1"/>
</dbReference>
<dbReference type="AlphaFoldDB" id="A0A1G6CAL1"/>
<dbReference type="InterPro" id="IPR017900">
    <property type="entry name" value="4Fe4S_Fe_S_CS"/>
</dbReference>
<dbReference type="Gene3D" id="3.30.70.20">
    <property type="match status" value="1"/>
</dbReference>
<organism evidence="5 6">
    <name type="scientific">Desulfonatronum thiosulfatophilum</name>
    <dbReference type="NCBI Taxonomy" id="617002"/>
    <lineage>
        <taxon>Bacteria</taxon>
        <taxon>Pseudomonadati</taxon>
        <taxon>Thermodesulfobacteriota</taxon>
        <taxon>Desulfovibrionia</taxon>
        <taxon>Desulfovibrionales</taxon>
        <taxon>Desulfonatronaceae</taxon>
        <taxon>Desulfonatronum</taxon>
    </lineage>
</organism>
<protein>
    <submittedName>
        <fullName evidence="5">Ferredoxin</fullName>
    </submittedName>
</protein>
<dbReference type="OrthoDB" id="5471967at2"/>